<sequence length="269" mass="29793">MNITLIYFSQTGNTRRIANAMAEVFCESGYPARTLSLKRASPRDAVETDVIGIGSPCFSSQAPTPIKNFLHSLPPIPGKPAFVFATSGTAPGRVLYDLSSILREKGASVLGGFLARGTVRHPAPCLYGRLPDRPNAEDLAEARRFAREIAESLANGRTEPVATSRPDTFRLHGGFYDFVALISTDSALRLLMPKPKLNPAQCNRCRWCEFECPVHNIELKPFPVIAGECIRCYRCVNGCPQKAYTVDWRIGNLIVYALYNKTFTRWFGT</sequence>
<comment type="caution">
    <text evidence="6">The sequence shown here is derived from an EMBL/GenBank/DDBJ whole genome shotgun (WGS) entry which is preliminary data.</text>
</comment>
<keyword evidence="3" id="KW-0411">Iron-sulfur</keyword>
<proteinExistence type="predicted"/>
<dbReference type="InterPro" id="IPR047964">
    <property type="entry name" value="EFR1-like"/>
</dbReference>
<dbReference type="EMBL" id="LGHJ01000006">
    <property type="protein sequence ID" value="KPL78162.1"/>
    <property type="molecule type" value="Genomic_DNA"/>
</dbReference>
<accession>A0A0N8GNI1</accession>
<dbReference type="GO" id="GO:0051536">
    <property type="term" value="F:iron-sulfur cluster binding"/>
    <property type="evidence" value="ECO:0007669"/>
    <property type="project" value="UniProtKB-KW"/>
</dbReference>
<dbReference type="GO" id="GO:0046872">
    <property type="term" value="F:metal ion binding"/>
    <property type="evidence" value="ECO:0007669"/>
    <property type="project" value="UniProtKB-KW"/>
</dbReference>
<dbReference type="AlphaFoldDB" id="A0A0N8GNI1"/>
<evidence type="ECO:0000259" key="5">
    <source>
        <dbReference type="PROSITE" id="PS51379"/>
    </source>
</evidence>
<evidence type="ECO:0000259" key="4">
    <source>
        <dbReference type="PROSITE" id="PS50902"/>
    </source>
</evidence>
<dbReference type="InterPro" id="IPR008254">
    <property type="entry name" value="Flavodoxin/NO_synth"/>
</dbReference>
<evidence type="ECO:0000313" key="6">
    <source>
        <dbReference type="EMBL" id="KPL78162.1"/>
    </source>
</evidence>
<keyword evidence="7" id="KW-1185">Reference proteome</keyword>
<organism evidence="6 7">
    <name type="scientific">Bellilinea caldifistulae</name>
    <dbReference type="NCBI Taxonomy" id="360411"/>
    <lineage>
        <taxon>Bacteria</taxon>
        <taxon>Bacillati</taxon>
        <taxon>Chloroflexota</taxon>
        <taxon>Anaerolineae</taxon>
        <taxon>Anaerolineales</taxon>
        <taxon>Anaerolineaceae</taxon>
        <taxon>Bellilinea</taxon>
    </lineage>
</organism>
<evidence type="ECO:0008006" key="8">
    <source>
        <dbReference type="Google" id="ProtNLM"/>
    </source>
</evidence>
<dbReference type="SUPFAM" id="SSF54862">
    <property type="entry name" value="4Fe-4S ferredoxins"/>
    <property type="match status" value="1"/>
</dbReference>
<dbReference type="RefSeq" id="WP_061913122.1">
    <property type="nucleotide sequence ID" value="NZ_DF967971.1"/>
</dbReference>
<feature type="domain" description="4Fe-4S ferredoxin-type" evidence="5">
    <location>
        <begin position="193"/>
        <end position="222"/>
    </location>
</feature>
<reference evidence="6 7" key="1">
    <citation type="submission" date="2015-07" db="EMBL/GenBank/DDBJ databases">
        <title>Draft genome of Bellilinea caldifistulae DSM 17877.</title>
        <authorList>
            <person name="Hemp J."/>
            <person name="Ward L.M."/>
            <person name="Pace L.A."/>
            <person name="Fischer W.W."/>
        </authorList>
    </citation>
    <scope>NUCLEOTIDE SEQUENCE [LARGE SCALE GENOMIC DNA]</scope>
    <source>
        <strain evidence="6 7">GOMI-1</strain>
    </source>
</reference>
<dbReference type="SUPFAM" id="SSF52218">
    <property type="entry name" value="Flavoproteins"/>
    <property type="match status" value="1"/>
</dbReference>
<name>A0A0N8GNI1_9CHLR</name>
<dbReference type="STRING" id="360411.AC812_01715"/>
<dbReference type="InterPro" id="IPR017896">
    <property type="entry name" value="4Fe4S_Fe-S-bd"/>
</dbReference>
<dbReference type="NCBIfam" id="NF038196">
    <property type="entry name" value="ferrodoxin_EFR1"/>
    <property type="match status" value="1"/>
</dbReference>
<evidence type="ECO:0000313" key="7">
    <source>
        <dbReference type="Proteomes" id="UP000050514"/>
    </source>
</evidence>
<dbReference type="Proteomes" id="UP000050514">
    <property type="component" value="Unassembled WGS sequence"/>
</dbReference>
<dbReference type="InterPro" id="IPR017900">
    <property type="entry name" value="4Fe4S_Fe_S_CS"/>
</dbReference>
<dbReference type="GO" id="GO:0010181">
    <property type="term" value="F:FMN binding"/>
    <property type="evidence" value="ECO:0007669"/>
    <property type="project" value="InterPro"/>
</dbReference>
<dbReference type="InterPro" id="IPR029039">
    <property type="entry name" value="Flavoprotein-like_sf"/>
</dbReference>
<evidence type="ECO:0000256" key="2">
    <source>
        <dbReference type="ARBA" id="ARBA00023004"/>
    </source>
</evidence>
<dbReference type="PROSITE" id="PS00198">
    <property type="entry name" value="4FE4S_FER_1"/>
    <property type="match status" value="2"/>
</dbReference>
<dbReference type="PROSITE" id="PS51379">
    <property type="entry name" value="4FE4S_FER_2"/>
    <property type="match status" value="2"/>
</dbReference>
<gene>
    <name evidence="6" type="ORF">AC812_01715</name>
</gene>
<keyword evidence="2" id="KW-0408">Iron</keyword>
<feature type="domain" description="Flavodoxin-like" evidence="4">
    <location>
        <begin position="3"/>
        <end position="150"/>
    </location>
</feature>
<dbReference type="PROSITE" id="PS50902">
    <property type="entry name" value="FLAVODOXIN_LIKE"/>
    <property type="match status" value="1"/>
</dbReference>
<dbReference type="InterPro" id="IPR026816">
    <property type="entry name" value="Flavodoxin_dom"/>
</dbReference>
<evidence type="ECO:0000256" key="1">
    <source>
        <dbReference type="ARBA" id="ARBA00022723"/>
    </source>
</evidence>
<evidence type="ECO:0000256" key="3">
    <source>
        <dbReference type="ARBA" id="ARBA00023014"/>
    </source>
</evidence>
<dbReference type="Gene3D" id="3.30.70.20">
    <property type="match status" value="1"/>
</dbReference>
<dbReference type="Pfam" id="PF12724">
    <property type="entry name" value="Flavodoxin_5"/>
    <property type="match status" value="1"/>
</dbReference>
<dbReference type="Gene3D" id="3.40.50.360">
    <property type="match status" value="1"/>
</dbReference>
<keyword evidence="1" id="KW-0479">Metal-binding</keyword>
<protein>
    <recommendedName>
        <fullName evidence="8">4Fe-4S ferredoxin</fullName>
    </recommendedName>
</protein>
<feature type="domain" description="4Fe-4S ferredoxin-type" evidence="5">
    <location>
        <begin position="224"/>
        <end position="249"/>
    </location>
</feature>
<dbReference type="OrthoDB" id="9801479at2"/>